<comment type="caution">
    <text evidence="4">The sequence shown here is derived from an EMBL/GenBank/DDBJ whole genome shotgun (WGS) entry which is preliminary data.</text>
</comment>
<reference evidence="4 5" key="1">
    <citation type="submission" date="2017-01" db="EMBL/GenBank/DDBJ databases">
        <title>Genome Sequencing of a Marine Spirillum, Oceanospirillum multiglobuliferum ATCC 33336, from Japan.</title>
        <authorList>
            <person name="Carney J.G."/>
            <person name="Trachtenberg A.M."/>
            <person name="Rheaume B.A."/>
            <person name="Linnane J.D."/>
            <person name="Pitts N.L."/>
            <person name="Mykles D.L."/>
            <person name="Maclea K.S."/>
        </authorList>
    </citation>
    <scope>NUCLEOTIDE SEQUENCE [LARGE SCALE GENOMIC DNA]</scope>
    <source>
        <strain evidence="4 5">ATCC 33336</strain>
    </source>
</reference>
<dbReference type="GO" id="GO:0016787">
    <property type="term" value="F:hydrolase activity"/>
    <property type="evidence" value="ECO:0007669"/>
    <property type="project" value="UniProtKB-KW"/>
</dbReference>
<dbReference type="STRING" id="64969.SAMN02745127_02630"/>
<organism evidence="4 5">
    <name type="scientific">Oceanospirillum multiglobuliferum</name>
    <dbReference type="NCBI Taxonomy" id="64969"/>
    <lineage>
        <taxon>Bacteria</taxon>
        <taxon>Pseudomonadati</taxon>
        <taxon>Pseudomonadota</taxon>
        <taxon>Gammaproteobacteria</taxon>
        <taxon>Oceanospirillales</taxon>
        <taxon>Oceanospirillaceae</taxon>
        <taxon>Oceanospirillum</taxon>
    </lineage>
</organism>
<evidence type="ECO:0000259" key="3">
    <source>
        <dbReference type="Pfam" id="PF02230"/>
    </source>
</evidence>
<proteinExistence type="inferred from homology"/>
<accession>A0A1T4RX50</accession>
<dbReference type="Pfam" id="PF02230">
    <property type="entry name" value="Abhydrolase_2"/>
    <property type="match status" value="1"/>
</dbReference>
<evidence type="ECO:0000256" key="2">
    <source>
        <dbReference type="ARBA" id="ARBA00022801"/>
    </source>
</evidence>
<dbReference type="InterPro" id="IPR029058">
    <property type="entry name" value="AB_hydrolase_fold"/>
</dbReference>
<dbReference type="NCBIfam" id="NF008525">
    <property type="entry name" value="PRK11460.1"/>
    <property type="match status" value="1"/>
</dbReference>
<evidence type="ECO:0000313" key="5">
    <source>
        <dbReference type="Proteomes" id="UP000191418"/>
    </source>
</evidence>
<dbReference type="AlphaFoldDB" id="A0A1T4RX50"/>
<evidence type="ECO:0000256" key="1">
    <source>
        <dbReference type="ARBA" id="ARBA00006499"/>
    </source>
</evidence>
<dbReference type="PANTHER" id="PTHR10655:SF17">
    <property type="entry name" value="LYSOPHOSPHOLIPASE-LIKE PROTEIN 1"/>
    <property type="match status" value="1"/>
</dbReference>
<dbReference type="Gene3D" id="3.40.50.1820">
    <property type="entry name" value="alpha/beta hydrolase"/>
    <property type="match status" value="1"/>
</dbReference>
<dbReference type="Proteomes" id="UP000191418">
    <property type="component" value="Unassembled WGS sequence"/>
</dbReference>
<keyword evidence="5" id="KW-1185">Reference proteome</keyword>
<dbReference type="OrthoDB" id="9801763at2"/>
<dbReference type="SUPFAM" id="SSF53474">
    <property type="entry name" value="alpha/beta-Hydrolases"/>
    <property type="match status" value="1"/>
</dbReference>
<protein>
    <submittedName>
        <fullName evidence="4">Esterase</fullName>
    </submittedName>
</protein>
<dbReference type="InterPro" id="IPR003140">
    <property type="entry name" value="PLipase/COase/thioEstase"/>
</dbReference>
<sequence length="216" mass="23557">MSHSIVIQQPVFPQHLILLFHGVGATPRSLLPLGQWLAESMTQSMIVSVAAPYAFHLGHGFQWFSIQGVTEDNRLSRIQHAMPAFVNCVRNWQSNAKLGAENTSIIGFSQGAIMALSSTQLEPQPLAHHIISLAGRFAEQPLVKPANTSVHFLHGSADQVITLNHSQQGEAWLKALGVTTSLEVFEGLEHNVSQEMVEAVTKILERSIAPNESISA</sequence>
<evidence type="ECO:0000313" key="4">
    <source>
        <dbReference type="EMBL" id="OPX54588.1"/>
    </source>
</evidence>
<comment type="similarity">
    <text evidence="1">Belongs to the AB hydrolase superfamily. AB hydrolase 2 family.</text>
</comment>
<keyword evidence="2" id="KW-0378">Hydrolase</keyword>
<dbReference type="RefSeq" id="WP_078746166.1">
    <property type="nucleotide sequence ID" value="NZ_FUXG01000021.1"/>
</dbReference>
<gene>
    <name evidence="4" type="ORF">BTE48_13485</name>
</gene>
<dbReference type="PANTHER" id="PTHR10655">
    <property type="entry name" value="LYSOPHOSPHOLIPASE-RELATED"/>
    <property type="match status" value="1"/>
</dbReference>
<name>A0A1T4RX50_9GAMM</name>
<dbReference type="EMBL" id="MTSM01000022">
    <property type="protein sequence ID" value="OPX54588.1"/>
    <property type="molecule type" value="Genomic_DNA"/>
</dbReference>
<dbReference type="InterPro" id="IPR050565">
    <property type="entry name" value="LYPA1-2/EST-like"/>
</dbReference>
<feature type="domain" description="Phospholipase/carboxylesterase/thioesterase" evidence="3">
    <location>
        <begin position="4"/>
        <end position="206"/>
    </location>
</feature>